<feature type="region of interest" description="Disordered" evidence="1">
    <location>
        <begin position="100"/>
        <end position="194"/>
    </location>
</feature>
<accession>A0A6C0AK55</accession>
<evidence type="ECO:0000256" key="1">
    <source>
        <dbReference type="SAM" id="MobiDB-lite"/>
    </source>
</evidence>
<feature type="region of interest" description="Disordered" evidence="1">
    <location>
        <begin position="1"/>
        <end position="27"/>
    </location>
</feature>
<feature type="compositionally biased region" description="Basic residues" evidence="1">
    <location>
        <begin position="1"/>
        <end position="14"/>
    </location>
</feature>
<evidence type="ECO:0000313" key="2">
    <source>
        <dbReference type="EMBL" id="QHS80207.1"/>
    </source>
</evidence>
<sequence>MPKLRSRRTRRKQQKGSGGKMKNKGEKEFFQRMVGRDDGTSAAVIVTNDELARIRDDGITERERNHLINVGSDRLLDYKDKGNIEFEFKEVKIDPKWLSRKRKEEEEAYERAVATSEKKKKKREEEEKARYQRWKKAPQEVGAHSSAYRDWIESKNIGGGNKRRRTRKKRRKSRKKRRKSRKKRKRSRRRKRRR</sequence>
<feature type="compositionally biased region" description="Basic residues" evidence="1">
    <location>
        <begin position="161"/>
        <end position="194"/>
    </location>
</feature>
<protein>
    <submittedName>
        <fullName evidence="2">Uncharacterized protein</fullName>
    </submittedName>
</protein>
<dbReference type="EMBL" id="MN740676">
    <property type="protein sequence ID" value="QHS80207.1"/>
    <property type="molecule type" value="Genomic_DNA"/>
</dbReference>
<proteinExistence type="predicted"/>
<dbReference type="AlphaFoldDB" id="A0A6C0AK55"/>
<organism evidence="2">
    <name type="scientific">viral metagenome</name>
    <dbReference type="NCBI Taxonomy" id="1070528"/>
    <lineage>
        <taxon>unclassified sequences</taxon>
        <taxon>metagenomes</taxon>
        <taxon>organismal metagenomes</taxon>
    </lineage>
</organism>
<name>A0A6C0AK55_9ZZZZ</name>
<reference evidence="2" key="1">
    <citation type="journal article" date="2020" name="Nature">
        <title>Giant virus diversity and host interactions through global metagenomics.</title>
        <authorList>
            <person name="Schulz F."/>
            <person name="Roux S."/>
            <person name="Paez-Espino D."/>
            <person name="Jungbluth S."/>
            <person name="Walsh D.A."/>
            <person name="Denef V.J."/>
            <person name="McMahon K.D."/>
            <person name="Konstantinidis K.T."/>
            <person name="Eloe-Fadrosh E.A."/>
            <person name="Kyrpides N.C."/>
            <person name="Woyke T."/>
        </authorList>
    </citation>
    <scope>NUCLEOTIDE SEQUENCE</scope>
    <source>
        <strain evidence="2">GVMAG-S-1039698-54</strain>
    </source>
</reference>